<keyword evidence="1" id="KW-0547">Nucleotide-binding</keyword>
<dbReference type="PROSITE" id="PS50011">
    <property type="entry name" value="PROTEIN_KINASE_DOM"/>
    <property type="match status" value="1"/>
</dbReference>
<keyword evidence="2" id="KW-0067">ATP-binding</keyword>
<dbReference type="SUPFAM" id="SSF56112">
    <property type="entry name" value="Protein kinase-like (PK-like)"/>
    <property type="match status" value="1"/>
</dbReference>
<dbReference type="InterPro" id="IPR008271">
    <property type="entry name" value="Ser/Thr_kinase_AS"/>
</dbReference>
<dbReference type="Pfam" id="PF00069">
    <property type="entry name" value="Pkinase"/>
    <property type="match status" value="1"/>
</dbReference>
<feature type="signal peptide" evidence="5">
    <location>
        <begin position="1"/>
        <end position="19"/>
    </location>
</feature>
<evidence type="ECO:0000256" key="4">
    <source>
        <dbReference type="ARBA" id="ARBA00047951"/>
    </source>
</evidence>
<evidence type="ECO:0000256" key="5">
    <source>
        <dbReference type="SAM" id="SignalP"/>
    </source>
</evidence>
<reference evidence="7 9" key="1">
    <citation type="journal article" date="2017" name="Nature">
        <title>The sunflower genome provides insights into oil metabolism, flowering and Asterid evolution.</title>
        <authorList>
            <person name="Badouin H."/>
            <person name="Gouzy J."/>
            <person name="Grassa C.J."/>
            <person name="Murat F."/>
            <person name="Staton S.E."/>
            <person name="Cottret L."/>
            <person name="Lelandais-Briere C."/>
            <person name="Owens G.L."/>
            <person name="Carrere S."/>
            <person name="Mayjonade B."/>
            <person name="Legrand L."/>
            <person name="Gill N."/>
            <person name="Kane N.C."/>
            <person name="Bowers J.E."/>
            <person name="Hubner S."/>
            <person name="Bellec A."/>
            <person name="Berard A."/>
            <person name="Berges H."/>
            <person name="Blanchet N."/>
            <person name="Boniface M.C."/>
            <person name="Brunel D."/>
            <person name="Catrice O."/>
            <person name="Chaidir N."/>
            <person name="Claudel C."/>
            <person name="Donnadieu C."/>
            <person name="Faraut T."/>
            <person name="Fievet G."/>
            <person name="Helmstetter N."/>
            <person name="King M."/>
            <person name="Knapp S.J."/>
            <person name="Lai Z."/>
            <person name="Le Paslier M.C."/>
            <person name="Lippi Y."/>
            <person name="Lorenzon L."/>
            <person name="Mandel J.R."/>
            <person name="Marage G."/>
            <person name="Marchand G."/>
            <person name="Marquand E."/>
            <person name="Bret-Mestries E."/>
            <person name="Morien E."/>
            <person name="Nambeesan S."/>
            <person name="Nguyen T."/>
            <person name="Pegot-Espagnet P."/>
            <person name="Pouilly N."/>
            <person name="Raftis F."/>
            <person name="Sallet E."/>
            <person name="Schiex T."/>
            <person name="Thomas J."/>
            <person name="Vandecasteele C."/>
            <person name="Vares D."/>
            <person name="Vear F."/>
            <person name="Vautrin S."/>
            <person name="Crespi M."/>
            <person name="Mangin B."/>
            <person name="Burke J.M."/>
            <person name="Salse J."/>
            <person name="Munos S."/>
            <person name="Vincourt P."/>
            <person name="Rieseberg L.H."/>
            <person name="Langlade N.B."/>
        </authorList>
    </citation>
    <scope>NUCLEOTIDE SEQUENCE [LARGE SCALE GENOMIC DNA]</scope>
    <source>
        <strain evidence="9">cv. SF193</strain>
        <tissue evidence="7">Leaves</tissue>
    </source>
</reference>
<evidence type="ECO:0000256" key="2">
    <source>
        <dbReference type="ARBA" id="ARBA00022840"/>
    </source>
</evidence>
<dbReference type="Proteomes" id="UP000215914">
    <property type="component" value="Chromosome 5"/>
</dbReference>
<accession>A0A251UP56</accession>
<comment type="catalytic activity">
    <reaction evidence="3">
        <text>L-seryl-[protein] + ATP = O-phospho-L-seryl-[protein] + ADP + H(+)</text>
        <dbReference type="Rhea" id="RHEA:17989"/>
        <dbReference type="Rhea" id="RHEA-COMP:9863"/>
        <dbReference type="Rhea" id="RHEA-COMP:11604"/>
        <dbReference type="ChEBI" id="CHEBI:15378"/>
        <dbReference type="ChEBI" id="CHEBI:29999"/>
        <dbReference type="ChEBI" id="CHEBI:30616"/>
        <dbReference type="ChEBI" id="CHEBI:83421"/>
        <dbReference type="ChEBI" id="CHEBI:456216"/>
    </reaction>
</comment>
<feature type="domain" description="Protein kinase" evidence="6">
    <location>
        <begin position="1"/>
        <end position="133"/>
    </location>
</feature>
<evidence type="ECO:0000259" key="6">
    <source>
        <dbReference type="PROSITE" id="PS50011"/>
    </source>
</evidence>
<dbReference type="InParanoid" id="A0A251UP56"/>
<evidence type="ECO:0000256" key="3">
    <source>
        <dbReference type="ARBA" id="ARBA00047558"/>
    </source>
</evidence>
<feature type="chain" id="PRO_5012151510" description="Protein kinase domain-containing protein" evidence="5">
    <location>
        <begin position="20"/>
        <end position="133"/>
    </location>
</feature>
<evidence type="ECO:0000313" key="8">
    <source>
        <dbReference type="EMBL" id="OTG24542.1"/>
    </source>
</evidence>
<dbReference type="InterPro" id="IPR045274">
    <property type="entry name" value="WAK-like"/>
</dbReference>
<dbReference type="GO" id="GO:0005524">
    <property type="term" value="F:ATP binding"/>
    <property type="evidence" value="ECO:0007669"/>
    <property type="project" value="UniProtKB-KW"/>
</dbReference>
<keyword evidence="5" id="KW-0732">Signal</keyword>
<dbReference type="GO" id="GO:0004672">
    <property type="term" value="F:protein kinase activity"/>
    <property type="evidence" value="ECO:0007669"/>
    <property type="project" value="InterPro"/>
</dbReference>
<evidence type="ECO:0000313" key="9">
    <source>
        <dbReference type="Proteomes" id="UP000215914"/>
    </source>
</evidence>
<name>A0A251UP56_HELAN</name>
<evidence type="ECO:0000256" key="1">
    <source>
        <dbReference type="ARBA" id="ARBA00022741"/>
    </source>
</evidence>
<dbReference type="GO" id="GO:0005886">
    <property type="term" value="C:plasma membrane"/>
    <property type="evidence" value="ECO:0000318"/>
    <property type="project" value="GO_Central"/>
</dbReference>
<reference evidence="8" key="2">
    <citation type="submission" date="2017-02" db="EMBL/GenBank/DDBJ databases">
        <title>Sunflower complete genome.</title>
        <authorList>
            <person name="Langlade N."/>
            <person name="Munos S."/>
        </authorList>
    </citation>
    <scope>NUCLEOTIDE SEQUENCE [LARGE SCALE GENOMIC DNA]</scope>
    <source>
        <tissue evidence="8">Leaves</tissue>
    </source>
</reference>
<dbReference type="STRING" id="4232.A0A251UP56"/>
<dbReference type="PROSITE" id="PS00108">
    <property type="entry name" value="PROTEIN_KINASE_ST"/>
    <property type="match status" value="1"/>
</dbReference>
<dbReference type="EMBL" id="MNCJ02000320">
    <property type="protein sequence ID" value="KAF5805024.1"/>
    <property type="molecule type" value="Genomic_DNA"/>
</dbReference>
<keyword evidence="9" id="KW-1185">Reference proteome</keyword>
<proteinExistence type="predicted"/>
<protein>
    <recommendedName>
        <fullName evidence="6">Protein kinase domain-containing protein</fullName>
    </recommendedName>
</protein>
<dbReference type="PANTHER" id="PTHR27005:SF492">
    <property type="entry name" value="LOW QUALITY PROTEIN: WALL-ASSOCIATED RECEPTOR KINASE-LIKE 1"/>
    <property type="match status" value="1"/>
</dbReference>
<dbReference type="InterPro" id="IPR000719">
    <property type="entry name" value="Prot_kinase_dom"/>
</dbReference>
<gene>
    <name evidence="8" type="ORF">HannXRQ_Chr05g0137891</name>
    <name evidence="7" type="ORF">HanXRQr2_Chr05g0204091</name>
</gene>
<evidence type="ECO:0000313" key="7">
    <source>
        <dbReference type="EMBL" id="KAF5805024.1"/>
    </source>
</evidence>
<organism evidence="8 9">
    <name type="scientific">Helianthus annuus</name>
    <name type="common">Common sunflower</name>
    <dbReference type="NCBI Taxonomy" id="4232"/>
    <lineage>
        <taxon>Eukaryota</taxon>
        <taxon>Viridiplantae</taxon>
        <taxon>Streptophyta</taxon>
        <taxon>Embryophyta</taxon>
        <taxon>Tracheophyta</taxon>
        <taxon>Spermatophyta</taxon>
        <taxon>Magnoliopsida</taxon>
        <taxon>eudicotyledons</taxon>
        <taxon>Gunneridae</taxon>
        <taxon>Pentapetalae</taxon>
        <taxon>asterids</taxon>
        <taxon>campanulids</taxon>
        <taxon>Asterales</taxon>
        <taxon>Asteraceae</taxon>
        <taxon>Asteroideae</taxon>
        <taxon>Heliantheae alliance</taxon>
        <taxon>Heliantheae</taxon>
        <taxon>Helianthus</taxon>
    </lineage>
</organism>
<reference evidence="7" key="3">
    <citation type="submission" date="2020-06" db="EMBL/GenBank/DDBJ databases">
        <title>Helianthus annuus Genome sequencing and assembly Release 2.</title>
        <authorList>
            <person name="Gouzy J."/>
            <person name="Langlade N."/>
            <person name="Munos S."/>
        </authorList>
    </citation>
    <scope>NUCLEOTIDE SEQUENCE</scope>
    <source>
        <tissue evidence="7">Leaves</tissue>
    </source>
</reference>
<dbReference type="InterPro" id="IPR011009">
    <property type="entry name" value="Kinase-like_dom_sf"/>
</dbReference>
<comment type="catalytic activity">
    <reaction evidence="4">
        <text>L-threonyl-[protein] + ATP = O-phospho-L-threonyl-[protein] + ADP + H(+)</text>
        <dbReference type="Rhea" id="RHEA:46608"/>
        <dbReference type="Rhea" id="RHEA-COMP:11060"/>
        <dbReference type="Rhea" id="RHEA-COMP:11605"/>
        <dbReference type="ChEBI" id="CHEBI:15378"/>
        <dbReference type="ChEBI" id="CHEBI:30013"/>
        <dbReference type="ChEBI" id="CHEBI:30616"/>
        <dbReference type="ChEBI" id="CHEBI:61977"/>
        <dbReference type="ChEBI" id="CHEBI:456216"/>
    </reaction>
</comment>
<dbReference type="GO" id="GO:0007166">
    <property type="term" value="P:cell surface receptor signaling pathway"/>
    <property type="evidence" value="ECO:0000318"/>
    <property type="project" value="GO_Central"/>
</dbReference>
<dbReference type="AlphaFoldDB" id="A0A251UP56"/>
<sequence length="133" mass="14849">MNMFLITIFIIIFIIIQEAQENCHGIAHEAAGALAYLHSDATMTIIHRDVKSANILLDENYTTKVVDFCALKSVLLVDDEVSTTVFGTLGYLDPEHFHTSRLTKKSDVYSFGVVLAECDTSKSAPSPLWYLYT</sequence>
<keyword evidence="7" id="KW-0808">Transferase</keyword>
<dbReference type="OMA" id="EAQENCH"/>
<dbReference type="EMBL" id="CM007894">
    <property type="protein sequence ID" value="OTG24542.1"/>
    <property type="molecule type" value="Genomic_DNA"/>
</dbReference>
<dbReference type="Gene3D" id="1.10.510.10">
    <property type="entry name" value="Transferase(Phosphotransferase) domain 1"/>
    <property type="match status" value="1"/>
</dbReference>
<dbReference type="Gramene" id="mRNA:HanXRQr2_Chr05g0204091">
    <property type="protein sequence ID" value="CDS:HanXRQr2_Chr05g0204091.1"/>
    <property type="gene ID" value="HanXRQr2_Chr05g0204091"/>
</dbReference>
<dbReference type="PANTHER" id="PTHR27005">
    <property type="entry name" value="WALL-ASSOCIATED RECEPTOR KINASE-LIKE 21"/>
    <property type="match status" value="1"/>
</dbReference>